<dbReference type="GO" id="GO:0009253">
    <property type="term" value="P:peptidoglycan catabolic process"/>
    <property type="evidence" value="ECO:0007669"/>
    <property type="project" value="InterPro"/>
</dbReference>
<dbReference type="Proteomes" id="UP001152747">
    <property type="component" value="Unassembled WGS sequence"/>
</dbReference>
<dbReference type="GO" id="GO:0016998">
    <property type="term" value="P:cell wall macromolecule catabolic process"/>
    <property type="evidence" value="ECO:0007669"/>
    <property type="project" value="InterPro"/>
</dbReference>
<comment type="caution">
    <text evidence="4">The sequence shown here is derived from an EMBL/GenBank/DDBJ whole genome shotgun (WGS) entry which is preliminary data.</text>
</comment>
<comment type="similarity">
    <text evidence="1">Belongs to the glycosyl hydrolase 25 family.</text>
</comment>
<feature type="chain" id="PRO_5040404526" description="Lysozyme" evidence="3">
    <location>
        <begin position="18"/>
        <end position="239"/>
    </location>
</feature>
<evidence type="ECO:0000313" key="5">
    <source>
        <dbReference type="Proteomes" id="UP001152747"/>
    </source>
</evidence>
<dbReference type="Gene3D" id="3.20.20.80">
    <property type="entry name" value="Glycosidases"/>
    <property type="match status" value="1"/>
</dbReference>
<reference evidence="4" key="1">
    <citation type="submission" date="2022-11" db="EMBL/GenBank/DDBJ databases">
        <authorList>
            <person name="Kikuchi T."/>
        </authorList>
    </citation>
    <scope>NUCLEOTIDE SEQUENCE</scope>
    <source>
        <strain evidence="4">PS1010</strain>
    </source>
</reference>
<organism evidence="4 5">
    <name type="scientific">Caenorhabditis angaria</name>
    <dbReference type="NCBI Taxonomy" id="860376"/>
    <lineage>
        <taxon>Eukaryota</taxon>
        <taxon>Metazoa</taxon>
        <taxon>Ecdysozoa</taxon>
        <taxon>Nematoda</taxon>
        <taxon>Chromadorea</taxon>
        <taxon>Rhabditida</taxon>
        <taxon>Rhabditina</taxon>
        <taxon>Rhabditomorpha</taxon>
        <taxon>Rhabditoidea</taxon>
        <taxon>Rhabditidae</taxon>
        <taxon>Peloderinae</taxon>
        <taxon>Caenorhabditis</taxon>
    </lineage>
</organism>
<feature type="signal peptide" evidence="3">
    <location>
        <begin position="1"/>
        <end position="17"/>
    </location>
</feature>
<dbReference type="OrthoDB" id="25039at2759"/>
<protein>
    <recommendedName>
        <fullName evidence="6">Lysozyme</fullName>
    </recommendedName>
</protein>
<gene>
    <name evidence="4" type="ORF">CAMP_LOCUS13720</name>
</gene>
<dbReference type="GO" id="GO:0003796">
    <property type="term" value="F:lysozyme activity"/>
    <property type="evidence" value="ECO:0007669"/>
    <property type="project" value="InterPro"/>
</dbReference>
<dbReference type="PROSITE" id="PS51904">
    <property type="entry name" value="GLYCOSYL_HYDROL_F25_2"/>
    <property type="match status" value="1"/>
</dbReference>
<dbReference type="PANTHER" id="PTHR23208:SF36">
    <property type="entry name" value="LYSOZYME-RELATED"/>
    <property type="match status" value="1"/>
</dbReference>
<dbReference type="InterPro" id="IPR017853">
    <property type="entry name" value="GH"/>
</dbReference>
<proteinExistence type="inferred from homology"/>
<dbReference type="GO" id="GO:0007165">
    <property type="term" value="P:signal transduction"/>
    <property type="evidence" value="ECO:0007669"/>
    <property type="project" value="TreeGrafter"/>
</dbReference>
<dbReference type="GO" id="GO:0045087">
    <property type="term" value="P:innate immune response"/>
    <property type="evidence" value="ECO:0007669"/>
    <property type="project" value="TreeGrafter"/>
</dbReference>
<evidence type="ECO:0000256" key="3">
    <source>
        <dbReference type="SAM" id="SignalP"/>
    </source>
</evidence>
<accession>A0A9P1IS60</accession>
<name>A0A9P1IS60_9PELO</name>
<dbReference type="SUPFAM" id="SSF51445">
    <property type="entry name" value="(Trans)glycosidases"/>
    <property type="match status" value="1"/>
</dbReference>
<keyword evidence="5" id="KW-1185">Reference proteome</keyword>
<dbReference type="InterPro" id="IPR002053">
    <property type="entry name" value="Glyco_hydro_25"/>
</dbReference>
<evidence type="ECO:0008006" key="6">
    <source>
        <dbReference type="Google" id="ProtNLM"/>
    </source>
</evidence>
<sequence>MKRVLLTLISCFVFIVSKPIEDENLVGDSLDINRMADSGNLLKMRNDGYKTIYIRAFDTYGLTSFDKSMAQTIHDAYKNNFQVELYMAPNSYSYKSGANQVQSFYDGLIDNQIPIDSLWVSVNHTAVWSVNTTANIALVDSVLHKARQLGFKKIGIFTNSDEWQNITGNWKDAGSDILLWYWSHTGQGKDGESAKSFDDFVPFGSWTQAEVKQYGVNELMYNTIVNRDIYNGSTSQRRN</sequence>
<evidence type="ECO:0000256" key="1">
    <source>
        <dbReference type="ARBA" id="ARBA00010646"/>
    </source>
</evidence>
<keyword evidence="2 3" id="KW-0732">Signal</keyword>
<evidence type="ECO:0000256" key="2">
    <source>
        <dbReference type="ARBA" id="ARBA00022729"/>
    </source>
</evidence>
<dbReference type="PANTHER" id="PTHR23208">
    <property type="entry name" value="LYSOZYME PROTEIN"/>
    <property type="match status" value="1"/>
</dbReference>
<dbReference type="AlphaFoldDB" id="A0A9P1IS60"/>
<dbReference type="InterPro" id="IPR051595">
    <property type="entry name" value="GH25_Enzymes"/>
</dbReference>
<evidence type="ECO:0000313" key="4">
    <source>
        <dbReference type="EMBL" id="CAI5451083.1"/>
    </source>
</evidence>
<dbReference type="EMBL" id="CANHGI010000005">
    <property type="protein sequence ID" value="CAI5451083.1"/>
    <property type="molecule type" value="Genomic_DNA"/>
</dbReference>